<feature type="compositionally biased region" description="Basic and acidic residues" evidence="1">
    <location>
        <begin position="102"/>
        <end position="113"/>
    </location>
</feature>
<evidence type="ECO:0000256" key="1">
    <source>
        <dbReference type="SAM" id="MobiDB-lite"/>
    </source>
</evidence>
<accession>A0ABN8MKF1</accession>
<keyword evidence="3" id="KW-1185">Reference proteome</keyword>
<evidence type="ECO:0000313" key="3">
    <source>
        <dbReference type="Proteomes" id="UP001159427"/>
    </source>
</evidence>
<proteinExistence type="predicted"/>
<dbReference type="Proteomes" id="UP001159427">
    <property type="component" value="Unassembled WGS sequence"/>
</dbReference>
<organism evidence="2 3">
    <name type="scientific">Porites evermanni</name>
    <dbReference type="NCBI Taxonomy" id="104178"/>
    <lineage>
        <taxon>Eukaryota</taxon>
        <taxon>Metazoa</taxon>
        <taxon>Cnidaria</taxon>
        <taxon>Anthozoa</taxon>
        <taxon>Hexacorallia</taxon>
        <taxon>Scleractinia</taxon>
        <taxon>Fungiina</taxon>
        <taxon>Poritidae</taxon>
        <taxon>Porites</taxon>
    </lineage>
</organism>
<sequence>MAMAKQGRTGGKKESMVTNNLIMNCKENTQLSIKLASLEIQQRKEMAKWEREKNKLTLPSLKANCGRVSLTTPSSPTSSTLPSPVLRRRKSDVPAGIATSSRTEESLVVSKERSRGNQNMSICSDNVGLRRCKSSQNIRLSVSPQPPRSVGPTSPKLLQRRSTMGQACLFSEGATRSCIDTGRRFSADVVPAIRIEDSAEVLSEKVKKFNEGLKKFCSEANHNKCKETDTNSADEDQIPNEELSITSRPITHRWKSLPSIFPLPDDGQKSNENMTFYEDMKRCKYLRIPDCPALTIEQIFNKDTKGREESVGNDDVSIVCARKYEMIRKDEGGNDVWLDVTAE</sequence>
<evidence type="ECO:0000313" key="2">
    <source>
        <dbReference type="EMBL" id="CAH3028664.1"/>
    </source>
</evidence>
<gene>
    <name evidence="2" type="ORF">PEVE_00034594</name>
</gene>
<feature type="region of interest" description="Disordered" evidence="1">
    <location>
        <begin position="91"/>
        <end position="113"/>
    </location>
</feature>
<protein>
    <submittedName>
        <fullName evidence="2">Uncharacterized protein</fullName>
    </submittedName>
</protein>
<comment type="caution">
    <text evidence="2">The sequence shown here is derived from an EMBL/GenBank/DDBJ whole genome shotgun (WGS) entry which is preliminary data.</text>
</comment>
<reference evidence="2 3" key="1">
    <citation type="submission" date="2022-05" db="EMBL/GenBank/DDBJ databases">
        <authorList>
            <consortium name="Genoscope - CEA"/>
            <person name="William W."/>
        </authorList>
    </citation>
    <scope>NUCLEOTIDE SEQUENCE [LARGE SCALE GENOMIC DNA]</scope>
</reference>
<dbReference type="EMBL" id="CALNXI010000526">
    <property type="protein sequence ID" value="CAH3028664.1"/>
    <property type="molecule type" value="Genomic_DNA"/>
</dbReference>
<name>A0ABN8MKF1_9CNID</name>